<dbReference type="OrthoDB" id="7437350at2759"/>
<sequence length="163" mass="18364">VAFRELSCTQAYSDDEVFTSRWQTVFTLTTDTESVACKPINAGPVKELKELKELKASGVTTDKDEDAQADGSIRAGEFKAQVVWQNVFVFVLLHSAMLYGIYISLFYAMWRTWLFAAVRLLPLGVEHSTLSIDDIFAPFFLRHTSYKCIASAQPSSPARKYSF</sequence>
<dbReference type="EMBL" id="MNPL01013064">
    <property type="protein sequence ID" value="OQR71926.1"/>
    <property type="molecule type" value="Genomic_DNA"/>
</dbReference>
<keyword evidence="3" id="KW-1185">Reference proteome</keyword>
<keyword evidence="1" id="KW-1133">Transmembrane helix</keyword>
<dbReference type="Proteomes" id="UP000192247">
    <property type="component" value="Unassembled WGS sequence"/>
</dbReference>
<accession>A0A1V9XES1</accession>
<evidence type="ECO:0000313" key="2">
    <source>
        <dbReference type="EMBL" id="OQR71926.1"/>
    </source>
</evidence>
<keyword evidence="1" id="KW-0812">Transmembrane</keyword>
<dbReference type="AlphaFoldDB" id="A0A1V9XES1"/>
<name>A0A1V9XES1_9ACAR</name>
<gene>
    <name evidence="2" type="ORF">BIW11_03876</name>
</gene>
<proteinExistence type="predicted"/>
<comment type="caution">
    <text evidence="2">The sequence shown here is derived from an EMBL/GenBank/DDBJ whole genome shotgun (WGS) entry which is preliminary data.</text>
</comment>
<keyword evidence="1" id="KW-0472">Membrane</keyword>
<reference evidence="2 3" key="1">
    <citation type="journal article" date="2017" name="Gigascience">
        <title>Draft genome of the honey bee ectoparasitic mite, Tropilaelaps mercedesae, is shaped by the parasitic life history.</title>
        <authorList>
            <person name="Dong X."/>
            <person name="Armstrong S.D."/>
            <person name="Xia D."/>
            <person name="Makepeace B.L."/>
            <person name="Darby A.C."/>
            <person name="Kadowaki T."/>
        </authorList>
    </citation>
    <scope>NUCLEOTIDE SEQUENCE [LARGE SCALE GENOMIC DNA]</scope>
    <source>
        <strain evidence="2">Wuxi-XJTLU</strain>
    </source>
</reference>
<organism evidence="2 3">
    <name type="scientific">Tropilaelaps mercedesae</name>
    <dbReference type="NCBI Taxonomy" id="418985"/>
    <lineage>
        <taxon>Eukaryota</taxon>
        <taxon>Metazoa</taxon>
        <taxon>Ecdysozoa</taxon>
        <taxon>Arthropoda</taxon>
        <taxon>Chelicerata</taxon>
        <taxon>Arachnida</taxon>
        <taxon>Acari</taxon>
        <taxon>Parasitiformes</taxon>
        <taxon>Mesostigmata</taxon>
        <taxon>Gamasina</taxon>
        <taxon>Dermanyssoidea</taxon>
        <taxon>Laelapidae</taxon>
        <taxon>Tropilaelaps</taxon>
    </lineage>
</organism>
<evidence type="ECO:0000256" key="1">
    <source>
        <dbReference type="SAM" id="Phobius"/>
    </source>
</evidence>
<dbReference type="InParanoid" id="A0A1V9XES1"/>
<evidence type="ECO:0000313" key="3">
    <source>
        <dbReference type="Proteomes" id="UP000192247"/>
    </source>
</evidence>
<feature type="transmembrane region" description="Helical" evidence="1">
    <location>
        <begin position="87"/>
        <end position="110"/>
    </location>
</feature>
<protein>
    <submittedName>
        <fullName evidence="2">Acyl-CoA Delta(11) desaturase-like</fullName>
    </submittedName>
</protein>
<feature type="non-terminal residue" evidence="2">
    <location>
        <position position="1"/>
    </location>
</feature>